<keyword evidence="1" id="KW-0175">Coiled coil</keyword>
<sequence length="296" mass="36223">MFKVMLLIYWQDTYKLDRKDNGIHHLKQKYIGQLNYLFDTYDLNDEAPNEIIKILILICKVYGPIYMLDMKDQNNNQIILCLMKHEINIIQMSGYVYLIFGRRKRFFSFPRFINRIAAYEPDIKRRGLRISMQEDSGLNRDPFYSEIMALIQKKQRMLQKLDNNMRQYEDIHKEMLLKQKKTEHERIYTNRIRKISNYRYFQQWRHSNVKYKQHKNMWFDGQHVIELLVTWLPKEQNGLKLLISQIIGYWHHQSLLKGYEICVEQDQRNDKKSKGVFQEKERERMVGWDLNRTELI</sequence>
<protein>
    <submittedName>
        <fullName evidence="2">Uncharacterized protein</fullName>
    </submittedName>
</protein>
<comment type="caution">
    <text evidence="2">The sequence shown here is derived from an EMBL/GenBank/DDBJ whole genome shotgun (WGS) entry which is preliminary data.</text>
</comment>
<gene>
    <name evidence="2" type="ORF">PSON_ATCC_30995.1.T3350005</name>
</gene>
<feature type="coiled-coil region" evidence="1">
    <location>
        <begin position="144"/>
        <end position="178"/>
    </location>
</feature>
<keyword evidence="3" id="KW-1185">Reference proteome</keyword>
<proteinExistence type="predicted"/>
<evidence type="ECO:0000313" key="2">
    <source>
        <dbReference type="EMBL" id="CAD8130825.1"/>
    </source>
</evidence>
<accession>A0A8S1RUY8</accession>
<name>A0A8S1RUY8_9CILI</name>
<dbReference type="Proteomes" id="UP000692954">
    <property type="component" value="Unassembled WGS sequence"/>
</dbReference>
<evidence type="ECO:0000313" key="3">
    <source>
        <dbReference type="Proteomes" id="UP000692954"/>
    </source>
</evidence>
<organism evidence="2 3">
    <name type="scientific">Paramecium sonneborni</name>
    <dbReference type="NCBI Taxonomy" id="65129"/>
    <lineage>
        <taxon>Eukaryota</taxon>
        <taxon>Sar</taxon>
        <taxon>Alveolata</taxon>
        <taxon>Ciliophora</taxon>
        <taxon>Intramacronucleata</taxon>
        <taxon>Oligohymenophorea</taxon>
        <taxon>Peniculida</taxon>
        <taxon>Parameciidae</taxon>
        <taxon>Paramecium</taxon>
    </lineage>
</organism>
<dbReference type="EMBL" id="CAJJDN010000335">
    <property type="protein sequence ID" value="CAD8130825.1"/>
    <property type="molecule type" value="Genomic_DNA"/>
</dbReference>
<reference evidence="2" key="1">
    <citation type="submission" date="2021-01" db="EMBL/GenBank/DDBJ databases">
        <authorList>
            <consortium name="Genoscope - CEA"/>
            <person name="William W."/>
        </authorList>
    </citation>
    <scope>NUCLEOTIDE SEQUENCE</scope>
</reference>
<evidence type="ECO:0000256" key="1">
    <source>
        <dbReference type="SAM" id="Coils"/>
    </source>
</evidence>
<dbReference type="AlphaFoldDB" id="A0A8S1RUY8"/>